<dbReference type="InterPro" id="IPR011029">
    <property type="entry name" value="DEATH-like_dom_sf"/>
</dbReference>
<proteinExistence type="predicted"/>
<organism evidence="2 3">
    <name type="scientific">Plectus sambesii</name>
    <dbReference type="NCBI Taxonomy" id="2011161"/>
    <lineage>
        <taxon>Eukaryota</taxon>
        <taxon>Metazoa</taxon>
        <taxon>Ecdysozoa</taxon>
        <taxon>Nematoda</taxon>
        <taxon>Chromadorea</taxon>
        <taxon>Plectida</taxon>
        <taxon>Plectina</taxon>
        <taxon>Plectoidea</taxon>
        <taxon>Plectidae</taxon>
        <taxon>Plectus</taxon>
    </lineage>
</organism>
<dbReference type="PROSITE" id="PS50209">
    <property type="entry name" value="CARD"/>
    <property type="match status" value="1"/>
</dbReference>
<reference evidence="3" key="1">
    <citation type="submission" date="2022-11" db="UniProtKB">
        <authorList>
            <consortium name="WormBaseParasite"/>
        </authorList>
    </citation>
    <scope>IDENTIFICATION</scope>
</reference>
<evidence type="ECO:0000313" key="3">
    <source>
        <dbReference type="WBParaSite" id="PSAMB.scaffold1651size29009.g14251.t1"/>
    </source>
</evidence>
<dbReference type="SUPFAM" id="SSF47986">
    <property type="entry name" value="DEATH domain"/>
    <property type="match status" value="1"/>
</dbReference>
<keyword evidence="2" id="KW-1185">Reference proteome</keyword>
<dbReference type="AlphaFoldDB" id="A0A914VAV0"/>
<protein>
    <submittedName>
        <fullName evidence="3">CARD domain-containing protein</fullName>
    </submittedName>
</protein>
<name>A0A914VAV0_9BILA</name>
<dbReference type="Proteomes" id="UP000887566">
    <property type="component" value="Unplaced"/>
</dbReference>
<dbReference type="GO" id="GO:0042981">
    <property type="term" value="P:regulation of apoptotic process"/>
    <property type="evidence" value="ECO:0007669"/>
    <property type="project" value="InterPro"/>
</dbReference>
<accession>A0A914VAV0</accession>
<evidence type="ECO:0000313" key="2">
    <source>
        <dbReference type="Proteomes" id="UP000887566"/>
    </source>
</evidence>
<evidence type="ECO:0000259" key="1">
    <source>
        <dbReference type="PROSITE" id="PS50209"/>
    </source>
</evidence>
<feature type="domain" description="CARD" evidence="1">
    <location>
        <begin position="1"/>
        <end position="83"/>
    </location>
</feature>
<dbReference type="WBParaSite" id="PSAMB.scaffold1651size29009.g14251.t1">
    <property type="protein sequence ID" value="PSAMB.scaffold1651size29009.g14251.t1"/>
    <property type="gene ID" value="PSAMB.scaffold1651size29009.g14251"/>
</dbReference>
<dbReference type="InterPro" id="IPR001315">
    <property type="entry name" value="CARD"/>
</dbReference>
<dbReference type="Gene3D" id="1.10.533.10">
    <property type="entry name" value="Death Domain, Fas"/>
    <property type="match status" value="1"/>
</dbReference>
<dbReference type="Pfam" id="PF00619">
    <property type="entry name" value="CARD"/>
    <property type="match status" value="1"/>
</dbReference>
<dbReference type="CDD" id="cd01671">
    <property type="entry name" value="CARD"/>
    <property type="match status" value="1"/>
</dbReference>
<sequence>MDKLKQKAIRHHYANLVDRMNPLGVMDRLASLLSLEEMELIRKAHLTPQERTRELIAILLRKNELLEPFDYFITALEETDENHKTIAEAILKTYKNNNGGVLTKVPRASVSDAEGPDNGLQICIGSGLGPVHGPVQSR</sequence>